<proteinExistence type="inferred from homology"/>
<evidence type="ECO:0000313" key="8">
    <source>
        <dbReference type="EMBL" id="KAK7044743.1"/>
    </source>
</evidence>
<evidence type="ECO:0000256" key="3">
    <source>
        <dbReference type="ARBA" id="ARBA00012662"/>
    </source>
</evidence>
<dbReference type="Pfam" id="PF01120">
    <property type="entry name" value="Alpha_L_fucos"/>
    <property type="match status" value="1"/>
</dbReference>
<keyword evidence="6" id="KW-0326">Glycosidase</keyword>
<dbReference type="AlphaFoldDB" id="A0AAW0CZX8"/>
<dbReference type="GO" id="GO:0006004">
    <property type="term" value="P:fucose metabolic process"/>
    <property type="evidence" value="ECO:0007669"/>
    <property type="project" value="InterPro"/>
</dbReference>
<dbReference type="SMART" id="SM00812">
    <property type="entry name" value="Alpha_L_fucos"/>
    <property type="match status" value="1"/>
</dbReference>
<evidence type="ECO:0000256" key="6">
    <source>
        <dbReference type="ARBA" id="ARBA00023295"/>
    </source>
</evidence>
<name>A0AAW0CZX8_9AGAR</name>
<dbReference type="InterPro" id="IPR017853">
    <property type="entry name" value="GH"/>
</dbReference>
<evidence type="ECO:0000256" key="5">
    <source>
        <dbReference type="ARBA" id="ARBA00022801"/>
    </source>
</evidence>
<organism evidence="8 9">
    <name type="scientific">Favolaschia claudopus</name>
    <dbReference type="NCBI Taxonomy" id="2862362"/>
    <lineage>
        <taxon>Eukaryota</taxon>
        <taxon>Fungi</taxon>
        <taxon>Dikarya</taxon>
        <taxon>Basidiomycota</taxon>
        <taxon>Agaricomycotina</taxon>
        <taxon>Agaricomycetes</taxon>
        <taxon>Agaricomycetidae</taxon>
        <taxon>Agaricales</taxon>
        <taxon>Marasmiineae</taxon>
        <taxon>Mycenaceae</taxon>
        <taxon>Favolaschia</taxon>
    </lineage>
</organism>
<evidence type="ECO:0000256" key="2">
    <source>
        <dbReference type="ARBA" id="ARBA00007951"/>
    </source>
</evidence>
<dbReference type="PIRSF" id="PIRSF001092">
    <property type="entry name" value="Alpha-L-fucosidase"/>
    <property type="match status" value="1"/>
</dbReference>
<keyword evidence="4" id="KW-0732">Signal</keyword>
<feature type="domain" description="Glycoside hydrolase family 29 N-terminal" evidence="7">
    <location>
        <begin position="5"/>
        <end position="309"/>
    </location>
</feature>
<comment type="caution">
    <text evidence="8">The sequence shown here is derived from an EMBL/GenBank/DDBJ whole genome shotgun (WGS) entry which is preliminary data.</text>
</comment>
<keyword evidence="9" id="KW-1185">Reference proteome</keyword>
<dbReference type="PANTHER" id="PTHR10030">
    <property type="entry name" value="ALPHA-L-FUCOSIDASE"/>
    <property type="match status" value="1"/>
</dbReference>
<sequence>MYSLIFHWGLYSVPAYGGEWYEKQLLTPPSRKGNADDLSTRTQKHHREVYKNAPYSDFQRCFHPEKWVPSAWMTIATELDAEYVLLTSKHHDGYCLWPTATTDYHTHRDVVGDFKSAALQAGRKFGLYYSWWEFRHEVNKGTPDGEAYLKRMVAQVKELCDLYEPDIWWFDGDRNFRTKHAVHAINSAMAYIVERTPGVQINDRTGGTPELEAEKKRSQDYMPPYSTFRVYGDRAMPEVAPSVPWEHIGTVATSWGRDKTHTVHDYKTGRELWQIEQKVEGMGGRVCWNFGPDAEGELDEMEVAALRAAAELRRKAKAKESSNG</sequence>
<dbReference type="Proteomes" id="UP001362999">
    <property type="component" value="Unassembled WGS sequence"/>
</dbReference>
<dbReference type="Gene3D" id="3.20.20.80">
    <property type="entry name" value="Glycosidases"/>
    <property type="match status" value="1"/>
</dbReference>
<dbReference type="InterPro" id="IPR000933">
    <property type="entry name" value="Glyco_hydro_29"/>
</dbReference>
<protein>
    <recommendedName>
        <fullName evidence="3">alpha-L-fucosidase</fullName>
        <ecNumber evidence="3">3.2.1.51</ecNumber>
    </recommendedName>
</protein>
<evidence type="ECO:0000256" key="4">
    <source>
        <dbReference type="ARBA" id="ARBA00022729"/>
    </source>
</evidence>
<evidence type="ECO:0000256" key="1">
    <source>
        <dbReference type="ARBA" id="ARBA00004071"/>
    </source>
</evidence>
<gene>
    <name evidence="8" type="ORF">R3P38DRAFT_2880579</name>
</gene>
<evidence type="ECO:0000259" key="7">
    <source>
        <dbReference type="Pfam" id="PF01120"/>
    </source>
</evidence>
<comment type="function">
    <text evidence="1">Alpha-L-fucosidase is responsible for hydrolyzing the alpha-1,6-linked fucose joined to the reducing-end N-acetylglucosamine of the carbohydrate moieties of glycoproteins.</text>
</comment>
<keyword evidence="5" id="KW-0378">Hydrolase</keyword>
<dbReference type="PANTHER" id="PTHR10030:SF37">
    <property type="entry name" value="ALPHA-L-FUCOSIDASE-RELATED"/>
    <property type="match status" value="1"/>
</dbReference>
<dbReference type="InterPro" id="IPR016286">
    <property type="entry name" value="FUC_metazoa-typ"/>
</dbReference>
<evidence type="ECO:0000313" key="9">
    <source>
        <dbReference type="Proteomes" id="UP001362999"/>
    </source>
</evidence>
<dbReference type="EC" id="3.2.1.51" evidence="3"/>
<dbReference type="GO" id="GO:0004560">
    <property type="term" value="F:alpha-L-fucosidase activity"/>
    <property type="evidence" value="ECO:0007669"/>
    <property type="project" value="UniProtKB-EC"/>
</dbReference>
<dbReference type="EMBL" id="JAWWNJ010000011">
    <property type="protein sequence ID" value="KAK7044743.1"/>
    <property type="molecule type" value="Genomic_DNA"/>
</dbReference>
<dbReference type="SUPFAM" id="SSF51445">
    <property type="entry name" value="(Trans)glycosidases"/>
    <property type="match status" value="1"/>
</dbReference>
<comment type="similarity">
    <text evidence="2">Belongs to the glycosyl hydrolase 29 family.</text>
</comment>
<dbReference type="GO" id="GO:0016139">
    <property type="term" value="P:glycoside catabolic process"/>
    <property type="evidence" value="ECO:0007669"/>
    <property type="project" value="TreeGrafter"/>
</dbReference>
<dbReference type="InterPro" id="IPR057739">
    <property type="entry name" value="Glyco_hydro_29_N"/>
</dbReference>
<accession>A0AAW0CZX8</accession>
<reference evidence="8 9" key="1">
    <citation type="journal article" date="2024" name="J Genomics">
        <title>Draft genome sequencing and assembly of Favolaschia claudopus CIRM-BRFM 2984 isolated from oak limbs.</title>
        <authorList>
            <person name="Navarro D."/>
            <person name="Drula E."/>
            <person name="Chaduli D."/>
            <person name="Cazenave R."/>
            <person name="Ahrendt S."/>
            <person name="Wang J."/>
            <person name="Lipzen A."/>
            <person name="Daum C."/>
            <person name="Barry K."/>
            <person name="Grigoriev I.V."/>
            <person name="Favel A."/>
            <person name="Rosso M.N."/>
            <person name="Martin F."/>
        </authorList>
    </citation>
    <scope>NUCLEOTIDE SEQUENCE [LARGE SCALE GENOMIC DNA]</scope>
    <source>
        <strain evidence="8 9">CIRM-BRFM 2984</strain>
    </source>
</reference>